<accession>A0A1S2M016</accession>
<keyword evidence="2" id="KW-1185">Reference proteome</keyword>
<name>A0A1S2M016_9BACI</name>
<dbReference type="RefSeq" id="WP_071307803.1">
    <property type="nucleotide sequence ID" value="NZ_MLQR01000001.1"/>
</dbReference>
<dbReference type="EMBL" id="MLQR01000001">
    <property type="protein sequence ID" value="OIJ17075.1"/>
    <property type="molecule type" value="Genomic_DNA"/>
</dbReference>
<reference evidence="1 2" key="1">
    <citation type="submission" date="2016-10" db="EMBL/GenBank/DDBJ databases">
        <title>Draft genome sequences of four alkaliphilic bacteria belonging to the Anaerobacillus genus.</title>
        <authorList>
            <person name="Bassil N.M."/>
            <person name="Lloyd J.R."/>
        </authorList>
    </citation>
    <scope>NUCLEOTIDE SEQUENCE [LARGE SCALE GENOMIC DNA]</scope>
    <source>
        <strain evidence="1 2">DSM 18345</strain>
    </source>
</reference>
<proteinExistence type="predicted"/>
<dbReference type="AlphaFoldDB" id="A0A1S2M016"/>
<sequence>MGKKITVSGEVRLRVSYQVELNMSEQEFDALSEREQNEHLENAIDWLEAGRNAEVDEFDVDDVIEIEEK</sequence>
<protein>
    <submittedName>
        <fullName evidence="1">Uncharacterized protein</fullName>
    </submittedName>
</protein>
<dbReference type="Proteomes" id="UP000179524">
    <property type="component" value="Unassembled WGS sequence"/>
</dbReference>
<gene>
    <name evidence="1" type="ORF">BKP37_00610</name>
</gene>
<comment type="caution">
    <text evidence="1">The sequence shown here is derived from an EMBL/GenBank/DDBJ whole genome shotgun (WGS) entry which is preliminary data.</text>
</comment>
<evidence type="ECO:0000313" key="2">
    <source>
        <dbReference type="Proteomes" id="UP000179524"/>
    </source>
</evidence>
<evidence type="ECO:0000313" key="1">
    <source>
        <dbReference type="EMBL" id="OIJ17075.1"/>
    </source>
</evidence>
<organism evidence="1 2">
    <name type="scientific">Anaerobacillus alkalilacustris</name>
    <dbReference type="NCBI Taxonomy" id="393763"/>
    <lineage>
        <taxon>Bacteria</taxon>
        <taxon>Bacillati</taxon>
        <taxon>Bacillota</taxon>
        <taxon>Bacilli</taxon>
        <taxon>Bacillales</taxon>
        <taxon>Bacillaceae</taxon>
        <taxon>Anaerobacillus</taxon>
    </lineage>
</organism>